<evidence type="ECO:0000313" key="2">
    <source>
        <dbReference type="Proteomes" id="UP001281410"/>
    </source>
</evidence>
<proteinExistence type="predicted"/>
<keyword evidence="2" id="KW-1185">Reference proteome</keyword>
<evidence type="ECO:0000313" key="1">
    <source>
        <dbReference type="EMBL" id="KAK3189531.1"/>
    </source>
</evidence>
<gene>
    <name evidence="1" type="ORF">Dsin_029092</name>
</gene>
<organism evidence="1 2">
    <name type="scientific">Dipteronia sinensis</name>
    <dbReference type="NCBI Taxonomy" id="43782"/>
    <lineage>
        <taxon>Eukaryota</taxon>
        <taxon>Viridiplantae</taxon>
        <taxon>Streptophyta</taxon>
        <taxon>Embryophyta</taxon>
        <taxon>Tracheophyta</taxon>
        <taxon>Spermatophyta</taxon>
        <taxon>Magnoliopsida</taxon>
        <taxon>eudicotyledons</taxon>
        <taxon>Gunneridae</taxon>
        <taxon>Pentapetalae</taxon>
        <taxon>rosids</taxon>
        <taxon>malvids</taxon>
        <taxon>Sapindales</taxon>
        <taxon>Sapindaceae</taxon>
        <taxon>Hippocastanoideae</taxon>
        <taxon>Acereae</taxon>
        <taxon>Dipteronia</taxon>
    </lineage>
</organism>
<sequence length="177" mass="19848">MFVRGLMSQLGAAPELSLLWKILLNVFKLWSLMIFVSRVFCTLGATREAMVASLKNWIEFLSKMNGLSSLSIQKASFLPPSISDHCPSVVKLGLPSNKKNCPIKYFNFLTDREDFLPLVESVWQEQVHGTMQFKLCSKLRNLKKALKTLNNDNVGDVATKLIEAKAALDACQLLLDI</sequence>
<accession>A0AAD9ZTE9</accession>
<reference evidence="1" key="1">
    <citation type="journal article" date="2023" name="Plant J.">
        <title>Genome sequences and population genomics provide insights into the demographic history, inbreeding, and mutation load of two 'living fossil' tree species of Dipteronia.</title>
        <authorList>
            <person name="Feng Y."/>
            <person name="Comes H.P."/>
            <person name="Chen J."/>
            <person name="Zhu S."/>
            <person name="Lu R."/>
            <person name="Zhang X."/>
            <person name="Li P."/>
            <person name="Qiu J."/>
            <person name="Olsen K.M."/>
            <person name="Qiu Y."/>
        </authorList>
    </citation>
    <scope>NUCLEOTIDE SEQUENCE</scope>
    <source>
        <strain evidence="1">NBL</strain>
    </source>
</reference>
<name>A0AAD9ZTE9_9ROSI</name>
<dbReference type="Proteomes" id="UP001281410">
    <property type="component" value="Unassembled WGS sequence"/>
</dbReference>
<dbReference type="EMBL" id="JANJYJ010000009">
    <property type="protein sequence ID" value="KAK3189531.1"/>
    <property type="molecule type" value="Genomic_DNA"/>
</dbReference>
<protein>
    <submittedName>
        <fullName evidence="1">Uncharacterized protein</fullName>
    </submittedName>
</protein>
<comment type="caution">
    <text evidence="1">The sequence shown here is derived from an EMBL/GenBank/DDBJ whole genome shotgun (WGS) entry which is preliminary data.</text>
</comment>
<dbReference type="AlphaFoldDB" id="A0AAD9ZTE9"/>